<sequence>RLCHRKTGDVTTCGSLLFTSKRSFTDRQRKRMKFSWNFEFPDAAGRKRGGEVPPERKKWSVLKNLFLQ</sequence>
<evidence type="ECO:0000313" key="2">
    <source>
        <dbReference type="Proteomes" id="UP001497382"/>
    </source>
</evidence>
<organism evidence="1 2">
    <name type="scientific">Larinioides sclopetarius</name>
    <dbReference type="NCBI Taxonomy" id="280406"/>
    <lineage>
        <taxon>Eukaryota</taxon>
        <taxon>Metazoa</taxon>
        <taxon>Ecdysozoa</taxon>
        <taxon>Arthropoda</taxon>
        <taxon>Chelicerata</taxon>
        <taxon>Arachnida</taxon>
        <taxon>Araneae</taxon>
        <taxon>Araneomorphae</taxon>
        <taxon>Entelegynae</taxon>
        <taxon>Araneoidea</taxon>
        <taxon>Araneidae</taxon>
        <taxon>Larinioides</taxon>
    </lineage>
</organism>
<dbReference type="Proteomes" id="UP001497382">
    <property type="component" value="Unassembled WGS sequence"/>
</dbReference>
<comment type="caution">
    <text evidence="1">The sequence shown here is derived from an EMBL/GenBank/DDBJ whole genome shotgun (WGS) entry which is preliminary data.</text>
</comment>
<dbReference type="AlphaFoldDB" id="A0AAV1Z663"/>
<accession>A0AAV1Z663</accession>
<feature type="non-terminal residue" evidence="1">
    <location>
        <position position="1"/>
    </location>
</feature>
<keyword evidence="2" id="KW-1185">Reference proteome</keyword>
<dbReference type="EMBL" id="CAXIEN010000025">
    <property type="protein sequence ID" value="CAL1266843.1"/>
    <property type="molecule type" value="Genomic_DNA"/>
</dbReference>
<proteinExistence type="predicted"/>
<gene>
    <name evidence="1" type="ORF">LARSCL_LOCUS3311</name>
</gene>
<protein>
    <submittedName>
        <fullName evidence="1">Uncharacterized protein</fullName>
    </submittedName>
</protein>
<evidence type="ECO:0000313" key="1">
    <source>
        <dbReference type="EMBL" id="CAL1266843.1"/>
    </source>
</evidence>
<reference evidence="1 2" key="1">
    <citation type="submission" date="2024-04" db="EMBL/GenBank/DDBJ databases">
        <authorList>
            <person name="Rising A."/>
            <person name="Reimegard J."/>
            <person name="Sonavane S."/>
            <person name="Akerstrom W."/>
            <person name="Nylinder S."/>
            <person name="Hedman E."/>
            <person name="Kallberg Y."/>
        </authorList>
    </citation>
    <scope>NUCLEOTIDE SEQUENCE [LARGE SCALE GENOMIC DNA]</scope>
</reference>
<name>A0AAV1Z663_9ARAC</name>